<evidence type="ECO:0000313" key="4">
    <source>
        <dbReference type="EMBL" id="OLP47740.1"/>
    </source>
</evidence>
<evidence type="ECO:0000313" key="6">
    <source>
        <dbReference type="Proteomes" id="UP000544107"/>
    </source>
</evidence>
<dbReference type="OrthoDB" id="7476630at2"/>
<dbReference type="EMBL" id="JACIED010000002">
    <property type="protein sequence ID" value="MBB4007263.1"/>
    <property type="molecule type" value="Genomic_DNA"/>
</dbReference>
<protein>
    <recommendedName>
        <fullName evidence="2">DUF6456 domain-containing protein</fullName>
    </recommendedName>
</protein>
<reference evidence="3 6" key="2">
    <citation type="submission" date="2020-08" db="EMBL/GenBank/DDBJ databases">
        <title>Genomic Encyclopedia of Type Strains, Phase IV (KMG-IV): sequencing the most valuable type-strain genomes for metagenomic binning, comparative biology and taxonomic classification.</title>
        <authorList>
            <person name="Goeker M."/>
        </authorList>
    </citation>
    <scope>NUCLEOTIDE SEQUENCE [LARGE SCALE GENOMIC DNA]</scope>
    <source>
        <strain evidence="3 6">DSM 100021</strain>
    </source>
</reference>
<dbReference type="EMBL" id="MKIN01000027">
    <property type="protein sequence ID" value="OLP47740.1"/>
    <property type="molecule type" value="Genomic_DNA"/>
</dbReference>
<sequence length="340" mass="37222">MADAQSRRRTGAAQADRTSKAISDRARQVAPMLRLLRLASRRVRLEEVEGGEIALVRPEDGVLLARLPETLLREAISRGLLTRDGDSLTASAEAAFFVKRMLAEREDEAFPVQHGERRTVTVAMADQPGAAGKGQTREGPGAGEAAGEGEARSAATDQPPDFQNGQKTHLHTVRRNLDDQPFSSVARLRDRNGKPYLPPEAVEAGERLARDFERGHLQPRITASFEPRLSQKHKGARPSGPDLTDTALAARRRVSAALITLGPDLSGVVLDICCFAKGLELVERERQWPARSAKLMLRTALLALARHYAPPAKASRELRHWGEGDYRPALGGSWHIDRTA</sequence>
<dbReference type="AlphaFoldDB" id="A0A1Q8ZZY7"/>
<dbReference type="Proteomes" id="UP000544107">
    <property type="component" value="Unassembled WGS sequence"/>
</dbReference>
<reference evidence="4 5" key="1">
    <citation type="submission" date="2016-09" db="EMBL/GenBank/DDBJ databases">
        <title>Rhizobium oryziradicis sp. nov., isolated from the root of rice.</title>
        <authorList>
            <person name="Zhao J."/>
            <person name="Zhang X."/>
        </authorList>
    </citation>
    <scope>NUCLEOTIDE SEQUENCE [LARGE SCALE GENOMIC DNA]</scope>
    <source>
        <strain evidence="4 5">14971</strain>
    </source>
</reference>
<name>A0A1Q8ZZY7_9HYPH</name>
<proteinExistence type="predicted"/>
<comment type="caution">
    <text evidence="4">The sequence shown here is derived from an EMBL/GenBank/DDBJ whole genome shotgun (WGS) entry which is preliminary data.</text>
</comment>
<feature type="region of interest" description="Disordered" evidence="1">
    <location>
        <begin position="1"/>
        <end position="23"/>
    </location>
</feature>
<evidence type="ECO:0000313" key="3">
    <source>
        <dbReference type="EMBL" id="MBB4007263.1"/>
    </source>
</evidence>
<dbReference type="Pfam" id="PF20057">
    <property type="entry name" value="DUF6456"/>
    <property type="match status" value="1"/>
</dbReference>
<accession>A0A1Q8ZZY7</accession>
<gene>
    <name evidence="4" type="ORF">BJF91_05040</name>
    <name evidence="3" type="ORF">GGQ71_001526</name>
</gene>
<keyword evidence="5" id="KW-1185">Reference proteome</keyword>
<feature type="domain" description="DUF6456" evidence="2">
    <location>
        <begin position="173"/>
        <end position="309"/>
    </location>
</feature>
<feature type="region of interest" description="Disordered" evidence="1">
    <location>
        <begin position="125"/>
        <end position="166"/>
    </location>
</feature>
<dbReference type="Proteomes" id="UP000185598">
    <property type="component" value="Unassembled WGS sequence"/>
</dbReference>
<evidence type="ECO:0000313" key="5">
    <source>
        <dbReference type="Proteomes" id="UP000185598"/>
    </source>
</evidence>
<organism evidence="4 5">
    <name type="scientific">Allorhizobium taibaishanense</name>
    <dbReference type="NCBI Taxonomy" id="887144"/>
    <lineage>
        <taxon>Bacteria</taxon>
        <taxon>Pseudomonadati</taxon>
        <taxon>Pseudomonadota</taxon>
        <taxon>Alphaproteobacteria</taxon>
        <taxon>Hyphomicrobiales</taxon>
        <taxon>Rhizobiaceae</taxon>
        <taxon>Rhizobium/Agrobacterium group</taxon>
        <taxon>Allorhizobium</taxon>
    </lineage>
</organism>
<dbReference type="STRING" id="887144.BJF91_05040"/>
<dbReference type="InterPro" id="IPR045599">
    <property type="entry name" value="DUF6456"/>
</dbReference>
<dbReference type="RefSeq" id="WP_075616918.1">
    <property type="nucleotide sequence ID" value="NZ_JACIED010000002.1"/>
</dbReference>
<evidence type="ECO:0000259" key="2">
    <source>
        <dbReference type="Pfam" id="PF20057"/>
    </source>
</evidence>
<evidence type="ECO:0000256" key="1">
    <source>
        <dbReference type="SAM" id="MobiDB-lite"/>
    </source>
</evidence>